<protein>
    <submittedName>
        <fullName evidence="6">FtsK/SpoIIIE domain-containing protein</fullName>
    </submittedName>
</protein>
<keyword evidence="1 3" id="KW-0547">Nucleotide-binding</keyword>
<evidence type="ECO:0000256" key="2">
    <source>
        <dbReference type="ARBA" id="ARBA00022840"/>
    </source>
</evidence>
<proteinExistence type="predicted"/>
<dbReference type="PANTHER" id="PTHR22683">
    <property type="entry name" value="SPORULATION PROTEIN RELATED"/>
    <property type="match status" value="1"/>
</dbReference>
<keyword evidence="4" id="KW-0812">Transmembrane</keyword>
<dbReference type="PROSITE" id="PS50901">
    <property type="entry name" value="FTSK"/>
    <property type="match status" value="1"/>
</dbReference>
<dbReference type="PANTHER" id="PTHR22683:SF41">
    <property type="entry name" value="DNA TRANSLOCASE FTSK"/>
    <property type="match status" value="1"/>
</dbReference>
<dbReference type="Pfam" id="PF01580">
    <property type="entry name" value="FtsK_SpoIIIE"/>
    <property type="match status" value="1"/>
</dbReference>
<organism evidence="6 7">
    <name type="scientific">Solirubrobacter deserti</name>
    <dbReference type="NCBI Taxonomy" id="2282478"/>
    <lineage>
        <taxon>Bacteria</taxon>
        <taxon>Bacillati</taxon>
        <taxon>Actinomycetota</taxon>
        <taxon>Thermoleophilia</taxon>
        <taxon>Solirubrobacterales</taxon>
        <taxon>Solirubrobacteraceae</taxon>
        <taxon>Solirubrobacter</taxon>
    </lineage>
</organism>
<keyword evidence="7" id="KW-1185">Reference proteome</keyword>
<feature type="transmembrane region" description="Helical" evidence="4">
    <location>
        <begin position="57"/>
        <end position="77"/>
    </location>
</feature>
<dbReference type="RefSeq" id="WP_202955433.1">
    <property type="nucleotide sequence ID" value="NZ_JAPCID010000003.1"/>
</dbReference>
<sequence>MWRRSSVVHVVDELARAQRRERWRVEVEALLVGLAWAVWSVRLELALVLVLAVMQRLVGGVLGWIAVVACVAGVVAIPRTRRFLGHLLRAMHVRRAWARATIDAGVAAGPFRCPGVWSVSRVPAGDVLDVHVRRGQSVADLDARSEHLAACLRAREVRVLRDRRNAARASVLVIRRDPFEDAAPVTWPSVTTERLSLWEPVPLGVDEQGEHVAVSLVERNVLIGGEPGAGKSAALSVVIAAATLDPETRVWLLDGKLVELAAWAPLARKVAGPSGDDALALLREVRDVMDERYRELLAKGQRKVRRGDGLPLHLVVCDELAFYLTVPERAVQKEFAELLRDLVARGRAAGVIVCAATQKPGADVVPSALRDLFGFRLAMRCTTPQASDTILGQGWASAGADASDIPGAQRGVGYLLADGDRPVRMRGYYLSDEDVSAIAERASAARADKWLAEGVSA</sequence>
<reference evidence="6" key="1">
    <citation type="submission" date="2022-10" db="EMBL/GenBank/DDBJ databases">
        <title>The WGS of Solirubrobacter sp. CPCC 204708.</title>
        <authorList>
            <person name="Jiang Z."/>
        </authorList>
    </citation>
    <scope>NUCLEOTIDE SEQUENCE</scope>
    <source>
        <strain evidence="6">CPCC 204708</strain>
    </source>
</reference>
<gene>
    <name evidence="6" type="ORF">OJ962_02820</name>
</gene>
<dbReference type="Gene3D" id="3.40.50.300">
    <property type="entry name" value="P-loop containing nucleotide triphosphate hydrolases"/>
    <property type="match status" value="1"/>
</dbReference>
<evidence type="ECO:0000256" key="3">
    <source>
        <dbReference type="PROSITE-ProRule" id="PRU00289"/>
    </source>
</evidence>
<feature type="transmembrane region" description="Helical" evidence="4">
    <location>
        <begin position="29"/>
        <end position="51"/>
    </location>
</feature>
<keyword evidence="4" id="KW-1133">Transmembrane helix</keyword>
<dbReference type="Proteomes" id="UP001147700">
    <property type="component" value="Unassembled WGS sequence"/>
</dbReference>
<feature type="domain" description="FtsK" evidence="5">
    <location>
        <begin position="209"/>
        <end position="388"/>
    </location>
</feature>
<comment type="caution">
    <text evidence="6">The sequence shown here is derived from an EMBL/GenBank/DDBJ whole genome shotgun (WGS) entry which is preliminary data.</text>
</comment>
<dbReference type="InterPro" id="IPR050206">
    <property type="entry name" value="FtsK/SpoIIIE/SftA"/>
</dbReference>
<keyword evidence="4" id="KW-0472">Membrane</keyword>
<feature type="binding site" evidence="3">
    <location>
        <begin position="225"/>
        <end position="232"/>
    </location>
    <ligand>
        <name>ATP</name>
        <dbReference type="ChEBI" id="CHEBI:30616"/>
    </ligand>
</feature>
<dbReference type="EMBL" id="JAPCID010000003">
    <property type="protein sequence ID" value="MDA0136414.1"/>
    <property type="molecule type" value="Genomic_DNA"/>
</dbReference>
<name>A0ABT4RD02_9ACTN</name>
<accession>A0ABT4RD02</accession>
<evidence type="ECO:0000313" key="7">
    <source>
        <dbReference type="Proteomes" id="UP001147700"/>
    </source>
</evidence>
<evidence type="ECO:0000256" key="1">
    <source>
        <dbReference type="ARBA" id="ARBA00022741"/>
    </source>
</evidence>
<keyword evidence="2 3" id="KW-0067">ATP-binding</keyword>
<dbReference type="InterPro" id="IPR002543">
    <property type="entry name" value="FtsK_dom"/>
</dbReference>
<dbReference type="SUPFAM" id="SSF52540">
    <property type="entry name" value="P-loop containing nucleoside triphosphate hydrolases"/>
    <property type="match status" value="1"/>
</dbReference>
<dbReference type="InterPro" id="IPR027417">
    <property type="entry name" value="P-loop_NTPase"/>
</dbReference>
<evidence type="ECO:0000313" key="6">
    <source>
        <dbReference type="EMBL" id="MDA0136414.1"/>
    </source>
</evidence>
<evidence type="ECO:0000256" key="4">
    <source>
        <dbReference type="SAM" id="Phobius"/>
    </source>
</evidence>
<evidence type="ECO:0000259" key="5">
    <source>
        <dbReference type="PROSITE" id="PS50901"/>
    </source>
</evidence>